<feature type="transmembrane region" description="Helical" evidence="1">
    <location>
        <begin position="283"/>
        <end position="301"/>
    </location>
</feature>
<keyword evidence="1" id="KW-0472">Membrane</keyword>
<reference evidence="2 3" key="1">
    <citation type="journal article" date="2015" name="Nature">
        <title>rRNA introns, odd ribosomes, and small enigmatic genomes across a large radiation of phyla.</title>
        <authorList>
            <person name="Brown C.T."/>
            <person name="Hug L.A."/>
            <person name="Thomas B.C."/>
            <person name="Sharon I."/>
            <person name="Castelle C.J."/>
            <person name="Singh A."/>
            <person name="Wilkins M.J."/>
            <person name="Williams K.H."/>
            <person name="Banfield J.F."/>
        </authorList>
    </citation>
    <scope>NUCLEOTIDE SEQUENCE [LARGE SCALE GENOMIC DNA]</scope>
</reference>
<dbReference type="AlphaFoldDB" id="A0A0G0QPY7"/>
<feature type="transmembrane region" description="Helical" evidence="1">
    <location>
        <begin position="93"/>
        <end position="115"/>
    </location>
</feature>
<name>A0A0G0QPY7_9BACT</name>
<gene>
    <name evidence="2" type="ORF">UT77_C0004G0142</name>
</gene>
<dbReference type="EMBL" id="LBYB01000004">
    <property type="protein sequence ID" value="KKR42158.1"/>
    <property type="molecule type" value="Genomic_DNA"/>
</dbReference>
<sequence length="464" mass="52948">MLKYFSALLMAQRIIIPSLLAALFIVIFSLHTLNRHFSFNSHAFDLGIHTQATYLYSQGLTPFSTLKHMLILADHFGLILLLISPLYKLFPDASTLLILQAIFVALSCIPIYAIAQDRLKNTLVSFLIALSYLTSQGIISAVNFDFHLATISVLPLSLILYFWYFKKWRMYWIILALSLTFKEDIPIFILGLGLFQIIKREIKLGLLTVIFALVSVYIIKFQIMPFLWAGASSAYLSASILPINQPLDLILLILTRPSIFTDQLFNSPIKMQTVDELYRSFDFLPVLSILSWLTVFPSLFLRFSSTYIQTWTNNFHHSANLIPFLAVSSIFALSKFNIPLRPVIILFIFFLFTGGLAPNGLVWGVIKNPIQDISHLQYIQKSLQTISSSASVSAQSPIIPHLANREQIFFFPEVFGAEYIVLDSSLSSYPMNPDSLKERIATFKKSNYWKIKLEDRSLIIFQRR</sequence>
<feature type="transmembrane region" description="Helical" evidence="1">
    <location>
        <begin position="146"/>
        <end position="164"/>
    </location>
</feature>
<accession>A0A0G0QPY7</accession>
<feature type="transmembrane region" description="Helical" evidence="1">
    <location>
        <begin position="122"/>
        <end position="140"/>
    </location>
</feature>
<feature type="transmembrane region" description="Helical" evidence="1">
    <location>
        <begin position="202"/>
        <end position="219"/>
    </location>
</feature>
<feature type="transmembrane region" description="Helical" evidence="1">
    <location>
        <begin position="321"/>
        <end position="338"/>
    </location>
</feature>
<keyword evidence="1" id="KW-1133">Transmembrane helix</keyword>
<evidence type="ECO:0000256" key="1">
    <source>
        <dbReference type="SAM" id="Phobius"/>
    </source>
</evidence>
<evidence type="ECO:0000313" key="2">
    <source>
        <dbReference type="EMBL" id="KKR42158.1"/>
    </source>
</evidence>
<proteinExistence type="predicted"/>
<dbReference type="Proteomes" id="UP000034881">
    <property type="component" value="Unassembled WGS sequence"/>
</dbReference>
<comment type="caution">
    <text evidence="2">The sequence shown here is derived from an EMBL/GenBank/DDBJ whole genome shotgun (WGS) entry which is preliminary data.</text>
</comment>
<feature type="transmembrane region" description="Helical" evidence="1">
    <location>
        <begin position="344"/>
        <end position="366"/>
    </location>
</feature>
<dbReference type="InterPro" id="IPR018650">
    <property type="entry name" value="STSV1_Orf64"/>
</dbReference>
<feature type="transmembrane region" description="Helical" evidence="1">
    <location>
        <begin position="14"/>
        <end position="33"/>
    </location>
</feature>
<keyword evidence="1" id="KW-0812">Transmembrane</keyword>
<organism evidence="2 3">
    <name type="scientific">Candidatus Daviesbacteria bacterium GW2011_GWC2_40_12</name>
    <dbReference type="NCBI Taxonomy" id="1618431"/>
    <lineage>
        <taxon>Bacteria</taxon>
        <taxon>Candidatus Daviesiibacteriota</taxon>
    </lineage>
</organism>
<dbReference type="Pfam" id="PF09852">
    <property type="entry name" value="DUF2079"/>
    <property type="match status" value="1"/>
</dbReference>
<evidence type="ECO:0000313" key="3">
    <source>
        <dbReference type="Proteomes" id="UP000034881"/>
    </source>
</evidence>
<protein>
    <submittedName>
        <fullName evidence="2">DUF2079 domain membrane protein</fullName>
    </submittedName>
</protein>